<comment type="caution">
    <text evidence="1">The sequence shown here is derived from an EMBL/GenBank/DDBJ whole genome shotgun (WGS) entry which is preliminary data.</text>
</comment>
<dbReference type="AlphaFoldDB" id="A0AAW1HHN9"/>
<evidence type="ECO:0000313" key="2">
    <source>
        <dbReference type="Proteomes" id="UP001443914"/>
    </source>
</evidence>
<sequence length="165" mass="17935">MCFPRNMGSRFITKLRGLNLKVVADPSVPKGSAVIDLHDDDVEEISKIDPDDVLRADLVNQAGKVAVAAASIENAYKAAAFVETVRQHGLQEAAEMWKSKMGVSGFEASLGDVEKSLITTLNELGYFDEPPCSNVQEKDHVVTNGSDNINEKKKKKKNDCIVCVG</sequence>
<protein>
    <submittedName>
        <fullName evidence="1">Uncharacterized protein</fullName>
    </submittedName>
</protein>
<evidence type="ECO:0000313" key="1">
    <source>
        <dbReference type="EMBL" id="KAK9675905.1"/>
    </source>
</evidence>
<gene>
    <name evidence="1" type="ORF">RND81_11G040300</name>
</gene>
<proteinExistence type="predicted"/>
<accession>A0AAW1HHN9</accession>
<reference evidence="1" key="1">
    <citation type="submission" date="2024-03" db="EMBL/GenBank/DDBJ databases">
        <title>WGS assembly of Saponaria officinalis var. Norfolk2.</title>
        <authorList>
            <person name="Jenkins J."/>
            <person name="Shu S."/>
            <person name="Grimwood J."/>
            <person name="Barry K."/>
            <person name="Goodstein D."/>
            <person name="Schmutz J."/>
            <person name="Leebens-Mack J."/>
            <person name="Osbourn A."/>
        </authorList>
    </citation>
    <scope>NUCLEOTIDE SEQUENCE [LARGE SCALE GENOMIC DNA]</scope>
    <source>
        <strain evidence="1">JIC</strain>
    </source>
</reference>
<dbReference type="Proteomes" id="UP001443914">
    <property type="component" value="Unassembled WGS sequence"/>
</dbReference>
<dbReference type="EMBL" id="JBDFQZ010000011">
    <property type="protein sequence ID" value="KAK9675905.1"/>
    <property type="molecule type" value="Genomic_DNA"/>
</dbReference>
<keyword evidence="2" id="KW-1185">Reference proteome</keyword>
<organism evidence="1 2">
    <name type="scientific">Saponaria officinalis</name>
    <name type="common">Common soapwort</name>
    <name type="synonym">Lychnis saponaria</name>
    <dbReference type="NCBI Taxonomy" id="3572"/>
    <lineage>
        <taxon>Eukaryota</taxon>
        <taxon>Viridiplantae</taxon>
        <taxon>Streptophyta</taxon>
        <taxon>Embryophyta</taxon>
        <taxon>Tracheophyta</taxon>
        <taxon>Spermatophyta</taxon>
        <taxon>Magnoliopsida</taxon>
        <taxon>eudicotyledons</taxon>
        <taxon>Gunneridae</taxon>
        <taxon>Pentapetalae</taxon>
        <taxon>Caryophyllales</taxon>
        <taxon>Caryophyllaceae</taxon>
        <taxon>Caryophylleae</taxon>
        <taxon>Saponaria</taxon>
    </lineage>
</organism>
<name>A0AAW1HHN9_SAPOF</name>